<organism evidence="2 3">
    <name type="scientific">Aeromonas veronii</name>
    <dbReference type="NCBI Taxonomy" id="654"/>
    <lineage>
        <taxon>Bacteria</taxon>
        <taxon>Pseudomonadati</taxon>
        <taxon>Pseudomonadota</taxon>
        <taxon>Gammaproteobacteria</taxon>
        <taxon>Aeromonadales</taxon>
        <taxon>Aeromonadaceae</taxon>
        <taxon>Aeromonas</taxon>
    </lineage>
</organism>
<evidence type="ECO:0000313" key="2">
    <source>
        <dbReference type="EMBL" id="TND51963.1"/>
    </source>
</evidence>
<reference evidence="2" key="1">
    <citation type="submission" date="2017-10" db="EMBL/GenBank/DDBJ databases">
        <authorList>
            <person name="Colston S.M."/>
            <person name="Graf J."/>
        </authorList>
    </citation>
    <scope>NUCLEOTIDE SEQUENCE</scope>
    <source>
        <strain evidence="2">BAQ071013-135</strain>
    </source>
</reference>
<dbReference type="SUPFAM" id="SSF47413">
    <property type="entry name" value="lambda repressor-like DNA-binding domains"/>
    <property type="match status" value="1"/>
</dbReference>
<dbReference type="InterPro" id="IPR010982">
    <property type="entry name" value="Lambda_DNA-bd_dom_sf"/>
</dbReference>
<name>A0AAX2UQ83_AERVE</name>
<dbReference type="RefSeq" id="WP_153227358.1">
    <property type="nucleotide sequence ID" value="NZ_CAWORL010000018.1"/>
</dbReference>
<dbReference type="Gene3D" id="1.10.260.40">
    <property type="entry name" value="lambda repressor-like DNA-binding domains"/>
    <property type="match status" value="1"/>
</dbReference>
<gene>
    <name evidence="2" type="ORF">CF123_17755</name>
</gene>
<dbReference type="CDD" id="cd00093">
    <property type="entry name" value="HTH_XRE"/>
    <property type="match status" value="1"/>
</dbReference>
<dbReference type="Proteomes" id="UP000796104">
    <property type="component" value="Unassembled WGS sequence"/>
</dbReference>
<reference evidence="2" key="2">
    <citation type="journal article" date="2019" name="PLoS ONE">
        <title>Identification and characterization of putative Aeromonas spp. T3SS effectors.</title>
        <authorList>
            <person name="Rangel L.T."/>
            <person name="Marden J."/>
            <person name="Colston S."/>
            <person name="Setubal J.C."/>
            <person name="Graf J."/>
            <person name="Gogarten J.P."/>
        </authorList>
    </citation>
    <scope>NUCLEOTIDE SEQUENCE</scope>
    <source>
        <strain evidence="2">BAQ071013-135</strain>
    </source>
</reference>
<evidence type="ECO:0000259" key="1">
    <source>
        <dbReference type="PROSITE" id="PS50943"/>
    </source>
</evidence>
<feature type="domain" description="HTH cro/C1-type" evidence="1">
    <location>
        <begin position="21"/>
        <end position="38"/>
    </location>
</feature>
<dbReference type="EMBL" id="PDXJ01000025">
    <property type="protein sequence ID" value="TND51963.1"/>
    <property type="molecule type" value="Genomic_DNA"/>
</dbReference>
<protein>
    <recommendedName>
        <fullName evidence="1">HTH cro/C1-type domain-containing protein</fullName>
    </recommendedName>
</protein>
<dbReference type="AlphaFoldDB" id="A0AAX2UQ83"/>
<dbReference type="InterPro" id="IPR001387">
    <property type="entry name" value="Cro/C1-type_HTH"/>
</dbReference>
<evidence type="ECO:0000313" key="3">
    <source>
        <dbReference type="Proteomes" id="UP000796104"/>
    </source>
</evidence>
<proteinExistence type="predicted"/>
<comment type="caution">
    <text evidence="2">The sequence shown here is derived from an EMBL/GenBank/DDBJ whole genome shotgun (WGS) entry which is preliminary data.</text>
</comment>
<dbReference type="PROSITE" id="PS50943">
    <property type="entry name" value="HTH_CROC1"/>
    <property type="match status" value="1"/>
</dbReference>
<dbReference type="GO" id="GO:0003677">
    <property type="term" value="F:DNA binding"/>
    <property type="evidence" value="ECO:0007669"/>
    <property type="project" value="InterPro"/>
</dbReference>
<accession>A0AAX2UQ83</accession>
<sequence>MTTKTTTKPAPMPAMMTKEEIKALLKKKGWTQRALADRWELTERRIGQMISDPNRPGYYDDALRGLPYANGVE</sequence>